<sequence length="290" mass="30718">MQFRNFLSLGSLAVMLLGTSVVSAKDSENEILELFVVPYHVQLNEGETRVMSANAFYADGTYVRGVEGVEWRSSNPESVPVSQNGTIFAAQKGATSIHASLNGHKASQPGTVLVGEASVDELQIEISNTNVMVGQTVDVMVNATFSDGETEDVTGAVTWERVTNDDAFEVEGRKLTGLNEGYGYLIAHFDGSKSDAVRIDVNDAGYLDLMILPGSTTMAVGSTMTPTLRAFTSSGMVNIDASEASYELSKQGIVKANLNGSLTAIGKGQVAVYAIAGNIKSSQPMVITVE</sequence>
<dbReference type="HOGENOM" id="CLU_959263_0_0_6"/>
<dbReference type="Pfam" id="PF02368">
    <property type="entry name" value="Big_2"/>
    <property type="match status" value="1"/>
</dbReference>
<evidence type="ECO:0000313" key="3">
    <source>
        <dbReference type="EMBL" id="AJR09136.1"/>
    </source>
</evidence>
<feature type="domain" description="BIG2" evidence="2">
    <location>
        <begin position="118"/>
        <end position="199"/>
    </location>
</feature>
<feature type="signal peptide" evidence="1">
    <location>
        <begin position="1"/>
        <end position="24"/>
    </location>
</feature>
<proteinExistence type="predicted"/>
<feature type="chain" id="PRO_5002184018" description="BIG2 domain-containing protein" evidence="1">
    <location>
        <begin position="25"/>
        <end position="290"/>
    </location>
</feature>
<dbReference type="SMART" id="SM00635">
    <property type="entry name" value="BID_2"/>
    <property type="match status" value="3"/>
</dbReference>
<organism evidence="3 4">
    <name type="scientific">Photobacterium gaetbulicola Gung47</name>
    <dbReference type="NCBI Taxonomy" id="658445"/>
    <lineage>
        <taxon>Bacteria</taxon>
        <taxon>Pseudomonadati</taxon>
        <taxon>Pseudomonadota</taxon>
        <taxon>Gammaproteobacteria</taxon>
        <taxon>Vibrionales</taxon>
        <taxon>Vibrionaceae</taxon>
        <taxon>Photobacterium</taxon>
    </lineage>
</organism>
<dbReference type="InterPro" id="IPR008964">
    <property type="entry name" value="Invasin/intimin_cell_adhesion"/>
</dbReference>
<evidence type="ECO:0000256" key="1">
    <source>
        <dbReference type="SAM" id="SignalP"/>
    </source>
</evidence>
<dbReference type="AlphaFoldDB" id="A0A0C5WBW5"/>
<keyword evidence="1" id="KW-0732">Signal</keyword>
<dbReference type="Proteomes" id="UP000032303">
    <property type="component" value="Chromosome 2"/>
</dbReference>
<keyword evidence="4" id="KW-1185">Reference proteome</keyword>
<gene>
    <name evidence="3" type="ORF">H744_2c2480</name>
</gene>
<dbReference type="InterPro" id="IPR003343">
    <property type="entry name" value="Big_2"/>
</dbReference>
<name>A0A0C5WBW5_9GAMM</name>
<feature type="domain" description="BIG2" evidence="2">
    <location>
        <begin position="31"/>
        <end position="111"/>
    </location>
</feature>
<protein>
    <recommendedName>
        <fullName evidence="2">BIG2 domain-containing protein</fullName>
    </recommendedName>
</protein>
<dbReference type="Gene3D" id="2.60.40.1080">
    <property type="match status" value="3"/>
</dbReference>
<dbReference type="KEGG" id="pgb:H744_2c2480"/>
<dbReference type="EMBL" id="CP005974">
    <property type="protein sequence ID" value="AJR09136.1"/>
    <property type="molecule type" value="Genomic_DNA"/>
</dbReference>
<reference evidence="3 4" key="1">
    <citation type="submission" date="2013-05" db="EMBL/GenBank/DDBJ databases">
        <title>Complete genome sequence of the lipase-producing bacterium Photobacterium gaetbulicola Gung47.</title>
        <authorList>
            <person name="Kim Y.-O."/>
        </authorList>
    </citation>
    <scope>NUCLEOTIDE SEQUENCE [LARGE SCALE GENOMIC DNA]</scope>
    <source>
        <strain evidence="3 4">Gung47</strain>
    </source>
</reference>
<accession>A0A0C5WBW5</accession>
<evidence type="ECO:0000259" key="2">
    <source>
        <dbReference type="SMART" id="SM00635"/>
    </source>
</evidence>
<dbReference type="SUPFAM" id="SSF49373">
    <property type="entry name" value="Invasin/intimin cell-adhesion fragments"/>
    <property type="match status" value="1"/>
</dbReference>
<dbReference type="STRING" id="658445.H744_2c2480"/>
<dbReference type="PATRIC" id="fig|658445.3.peg.4490"/>
<dbReference type="OrthoDB" id="9896619at2"/>
<feature type="domain" description="BIG2" evidence="2">
    <location>
        <begin position="205"/>
        <end position="286"/>
    </location>
</feature>
<evidence type="ECO:0000313" key="4">
    <source>
        <dbReference type="Proteomes" id="UP000032303"/>
    </source>
</evidence>